<dbReference type="GO" id="GO:0046872">
    <property type="term" value="F:metal ion binding"/>
    <property type="evidence" value="ECO:0007669"/>
    <property type="project" value="UniProtKB-KW"/>
</dbReference>
<dbReference type="Gene3D" id="1.10.600.10">
    <property type="entry name" value="Farnesyl Diphosphate Synthase"/>
    <property type="match status" value="1"/>
</dbReference>
<dbReference type="InterPro" id="IPR000092">
    <property type="entry name" value="Polyprenyl_synt"/>
</dbReference>
<protein>
    <submittedName>
        <fullName evidence="5">Putative geranylgeranyl diphosphate synthase</fullName>
    </submittedName>
</protein>
<dbReference type="InterPro" id="IPR008949">
    <property type="entry name" value="Isoprenoid_synthase_dom_sf"/>
</dbReference>
<proteinExistence type="inferred from homology"/>
<evidence type="ECO:0000256" key="3">
    <source>
        <dbReference type="ARBA" id="ARBA00022842"/>
    </source>
</evidence>
<dbReference type="AlphaFoldDB" id="B2YI70"/>
<evidence type="ECO:0000313" key="5">
    <source>
        <dbReference type="EMBL" id="ACD50074.1"/>
    </source>
</evidence>
<dbReference type="EMBL" id="EU559699">
    <property type="protein sequence ID" value="ACD50074.1"/>
    <property type="molecule type" value="Genomic_DNA"/>
</dbReference>
<comment type="cofactor">
    <cofactor evidence="1">
        <name>Mg(2+)</name>
        <dbReference type="ChEBI" id="CHEBI:18420"/>
    </cofactor>
</comment>
<dbReference type="GO" id="GO:0004659">
    <property type="term" value="F:prenyltransferase activity"/>
    <property type="evidence" value="ECO:0007669"/>
    <property type="project" value="InterPro"/>
</dbReference>
<organism evidence="5">
    <name type="scientific">uncultured crenarchaeote MCG</name>
    <dbReference type="NCBI Taxonomy" id="529375"/>
    <lineage>
        <taxon>Archaea</taxon>
        <taxon>Thermoproteota</taxon>
        <taxon>environmental samples</taxon>
    </lineage>
</organism>
<comment type="similarity">
    <text evidence="4">Belongs to the FPP/GGPP synthase family.</text>
</comment>
<evidence type="ECO:0000256" key="4">
    <source>
        <dbReference type="RuleBase" id="RU004466"/>
    </source>
</evidence>
<name>B2YI70_9CREN</name>
<keyword evidence="4" id="KW-0808">Transferase</keyword>
<keyword evidence="3" id="KW-0460">Magnesium</keyword>
<accession>B2YI70</accession>
<evidence type="ECO:0000256" key="1">
    <source>
        <dbReference type="ARBA" id="ARBA00001946"/>
    </source>
</evidence>
<dbReference type="SUPFAM" id="SSF48576">
    <property type="entry name" value="Terpenoid synthases"/>
    <property type="match status" value="1"/>
</dbReference>
<dbReference type="PANTHER" id="PTHR43281:SF24">
    <property type="entry name" value="OS07G0580900 PROTEIN"/>
    <property type="match status" value="1"/>
</dbReference>
<dbReference type="GO" id="GO:0008299">
    <property type="term" value="P:isoprenoid biosynthetic process"/>
    <property type="evidence" value="ECO:0007669"/>
    <property type="project" value="InterPro"/>
</dbReference>
<dbReference type="Pfam" id="PF00348">
    <property type="entry name" value="polyprenyl_synt"/>
    <property type="match status" value="1"/>
</dbReference>
<dbReference type="PANTHER" id="PTHR43281">
    <property type="entry name" value="FARNESYL DIPHOSPHATE SYNTHASE"/>
    <property type="match status" value="1"/>
</dbReference>
<keyword evidence="2" id="KW-0479">Metal-binding</keyword>
<sequence>MGFMADESSTEKVLKILSERTEKARAVFKDTILAQETGIGKVDDEINKYLSQWKDTTRSGVLALACEAVGGNPAEVLPLQVALLFIDATMDIHDDIIDDSVSKKNRGTVYGKLGKGNTLLIGDGFMVKGFGYLFQSLEHLAKDLRQRVLAEVTYFLYEVVAAHLSEVALKGKKWRVKPNDYLQILMRKGADIEGRMKLGAICGRGSARDVDALTTYGRNVGVLLAAKSDFVDIFEPSELMHRIKYEVMPLQILYAIKSRKHGPKIREILQKDILSPKDCDMLLETIYMTKEIVILNDLLRSKEKEAVQALDTLADSRVKGELRLLIASLTEDY</sequence>
<reference evidence="5" key="1">
    <citation type="journal article" date="2009" name="ISME J.">
        <title>An uncultivated crenarchaeota contains functional bacteriochlorophyll a synthase.</title>
        <authorList>
            <person name="Meng J."/>
            <person name="Wang F."/>
            <person name="Wang F."/>
            <person name="Zheng Y."/>
            <person name="Peng X."/>
            <person name="Zhou H."/>
            <person name="Xiao X."/>
        </authorList>
    </citation>
    <scope>NUCLEOTIDE SEQUENCE</scope>
</reference>
<evidence type="ECO:0000256" key="2">
    <source>
        <dbReference type="ARBA" id="ARBA00022723"/>
    </source>
</evidence>